<dbReference type="InterPro" id="IPR040151">
    <property type="entry name" value="Gfd2/YDR514C-like"/>
</dbReference>
<accession>A0A642UZR0</accession>
<evidence type="ECO:0000259" key="1">
    <source>
        <dbReference type="Pfam" id="PF21762"/>
    </source>
</evidence>
<dbReference type="PANTHER" id="PTHR28083:SF1">
    <property type="entry name" value="GOOD FOR FULL DBP5 ACTIVITY PROTEIN 2"/>
    <property type="match status" value="1"/>
</dbReference>
<dbReference type="GeneID" id="54778810"/>
<dbReference type="Gene3D" id="3.30.420.10">
    <property type="entry name" value="Ribonuclease H-like superfamily/Ribonuclease H"/>
    <property type="match status" value="1"/>
</dbReference>
<evidence type="ECO:0000313" key="2">
    <source>
        <dbReference type="EMBL" id="KAA8908614.1"/>
    </source>
</evidence>
<dbReference type="OrthoDB" id="5953249at2759"/>
<dbReference type="InterPro" id="IPR012337">
    <property type="entry name" value="RNaseH-like_sf"/>
</dbReference>
<dbReference type="GO" id="GO:0005634">
    <property type="term" value="C:nucleus"/>
    <property type="evidence" value="ECO:0007669"/>
    <property type="project" value="TreeGrafter"/>
</dbReference>
<comment type="caution">
    <text evidence="2">The sequence shown here is derived from an EMBL/GenBank/DDBJ whole genome shotgun (WGS) entry which is preliminary data.</text>
</comment>
<dbReference type="AlphaFoldDB" id="A0A642UZR0"/>
<dbReference type="SUPFAM" id="SSF53098">
    <property type="entry name" value="Ribonuclease H-like"/>
    <property type="match status" value="1"/>
</dbReference>
<evidence type="ECO:0000313" key="3">
    <source>
        <dbReference type="Proteomes" id="UP000449547"/>
    </source>
</evidence>
<dbReference type="VEuPathDB" id="FungiDB:DIURU_000157"/>
<proteinExistence type="predicted"/>
<dbReference type="EMBL" id="SWFT01000005">
    <property type="protein sequence ID" value="KAA8908614.1"/>
    <property type="molecule type" value="Genomic_DNA"/>
</dbReference>
<organism evidence="2 3">
    <name type="scientific">Diutina rugosa</name>
    <name type="common">Yeast</name>
    <name type="synonym">Candida rugosa</name>
    <dbReference type="NCBI Taxonomy" id="5481"/>
    <lineage>
        <taxon>Eukaryota</taxon>
        <taxon>Fungi</taxon>
        <taxon>Dikarya</taxon>
        <taxon>Ascomycota</taxon>
        <taxon>Saccharomycotina</taxon>
        <taxon>Pichiomycetes</taxon>
        <taxon>Debaryomycetaceae</taxon>
        <taxon>Diutina</taxon>
    </lineage>
</organism>
<feature type="domain" description="Gfd2/YDR514C-like C-terminal" evidence="1">
    <location>
        <begin position="38"/>
        <end position="199"/>
    </location>
</feature>
<protein>
    <recommendedName>
        <fullName evidence="1">Gfd2/YDR514C-like C-terminal domain-containing protein</fullName>
    </recommendedName>
</protein>
<dbReference type="Pfam" id="PF21762">
    <property type="entry name" value="DEDDh_C"/>
    <property type="match status" value="1"/>
</dbReference>
<name>A0A642UZR0_DIURU</name>
<keyword evidence="3" id="KW-1185">Reference proteome</keyword>
<dbReference type="GO" id="GO:0003676">
    <property type="term" value="F:nucleic acid binding"/>
    <property type="evidence" value="ECO:0007669"/>
    <property type="project" value="InterPro"/>
</dbReference>
<sequence>MMMSASVSKYLSGSFALRGDVNRLKDAVNLVQNGLVPLICIDVEAWERQSSKVTEVGIAIYDPASGPSLFPTIETTHLIVKEHLNMVNGRFVPDKKHQFNGAKSYVISQREMAEFVRNSLLRFPRYAFVGHNFSGDVDWLRSLGINVPSDVPVIDVADIWQLSRNAGGTLHGVLEFLDIPHYNLHNAANDAYYTLLAALVITDPKVRLKKGLDTYTEIKGLSKSQKRRQTFQKTTPTEQVTSGAALYHRLLAPPSTSTSSTNNN</sequence>
<dbReference type="PANTHER" id="PTHR28083">
    <property type="entry name" value="GOOD FOR FULL DBP5 ACTIVITY PROTEIN 2"/>
    <property type="match status" value="1"/>
</dbReference>
<dbReference type="InterPro" id="IPR036397">
    <property type="entry name" value="RNaseH_sf"/>
</dbReference>
<dbReference type="RefSeq" id="XP_034015102.1">
    <property type="nucleotide sequence ID" value="XM_034154127.1"/>
</dbReference>
<dbReference type="Proteomes" id="UP000449547">
    <property type="component" value="Unassembled WGS sequence"/>
</dbReference>
<reference evidence="2 3" key="1">
    <citation type="submission" date="2019-07" db="EMBL/GenBank/DDBJ databases">
        <title>Genome assembly of two rare yeast pathogens: Diutina rugosa and Trichomonascus ciferrii.</title>
        <authorList>
            <person name="Mixao V."/>
            <person name="Saus E."/>
            <person name="Hansen A."/>
            <person name="Lass-Flor C."/>
            <person name="Gabaldon T."/>
        </authorList>
    </citation>
    <scope>NUCLEOTIDE SEQUENCE [LARGE SCALE GENOMIC DNA]</scope>
    <source>
        <strain evidence="2 3">CBS 613</strain>
    </source>
</reference>
<dbReference type="InterPro" id="IPR048519">
    <property type="entry name" value="Gfd2/YDR514C-like_C"/>
</dbReference>
<gene>
    <name evidence="2" type="ORF">DIURU_000157</name>
</gene>